<keyword evidence="4" id="KW-1185">Reference proteome</keyword>
<feature type="compositionally biased region" description="Polar residues" evidence="2">
    <location>
        <begin position="349"/>
        <end position="368"/>
    </location>
</feature>
<keyword evidence="1" id="KW-0175">Coiled coil</keyword>
<feature type="region of interest" description="Disordered" evidence="2">
    <location>
        <begin position="143"/>
        <end position="295"/>
    </location>
</feature>
<feature type="compositionally biased region" description="Acidic residues" evidence="2">
    <location>
        <begin position="240"/>
        <end position="251"/>
    </location>
</feature>
<dbReference type="OrthoDB" id="2576078at2759"/>
<name>Q5K794_CRYD1</name>
<feature type="region of interest" description="Disordered" evidence="2">
    <location>
        <begin position="78"/>
        <end position="115"/>
    </location>
</feature>
<dbReference type="VEuPathDB" id="FungiDB:CNN00640"/>
<dbReference type="EMBL" id="AE017356">
    <property type="protein sequence ID" value="AAW47216.1"/>
    <property type="molecule type" value="Genomic_DNA"/>
</dbReference>
<feature type="compositionally biased region" description="Low complexity" evidence="2">
    <location>
        <begin position="201"/>
        <end position="218"/>
    </location>
</feature>
<feature type="compositionally biased region" description="Acidic residues" evidence="2">
    <location>
        <begin position="317"/>
        <end position="335"/>
    </location>
</feature>
<dbReference type="AlphaFoldDB" id="Q5K794"/>
<gene>
    <name evidence="3" type="ordered locus">CNN00640</name>
</gene>
<sequence>MGSIKSHVPLDAYNNINRIDRQRTPCLPAATGLGLINNSDKENLDGGSTNAEPNALALEREARSVPAPIIHFFNHPSLAKRQSTEKESIAPAVTTPRPLSNSQLINSDSNNNNPLDTLNRAYVNAFDLIMRHRNGLGIIPVGEGARSSGTMNGNTADQIGSGESEKIPVGKVDKPVDEELTPKSNLTIPSKPSKQKSIHGSETTSPSTSSLCLSPATSYDSDSSLGHGECSHDMPLAEKEGEDDNEDEDEEHAGVKGALGLSTGLFVRSSGLNLGDSDEEKEEEEEDNIVREDVHHQRTAQLSDFASCLFTVHSSESEDEDLPYESDRDDQDDVDSVASSSSSSSSSSNRLRPNYSSIHHSVFVSQSHESSDSDSASDMDADSDPEDGNTGHIRDDDALYLPESPWLIQSPVPVIPKGNSSPLKSSRSTSPLPSRTIASPLSSISSFPQSQHRISTLPSQPQPQPQPQFQPQPQHHHYHQTPPNHIQPPPSPHPVQRYILTEAPALPVYERYRPIPIRVPVLPCPYSYSNMIMYSCYSYTAGGPLGGDQSEVQPQEQVFGQGKREINEQERLDEEWARKEERKLREEEEERLRIRRYAAEYSSPRLY</sequence>
<feature type="coiled-coil region" evidence="1">
    <location>
        <begin position="569"/>
        <end position="597"/>
    </location>
</feature>
<dbReference type="PaxDb" id="214684-Q5K794"/>
<feature type="compositionally biased region" description="Polar residues" evidence="2">
    <location>
        <begin position="97"/>
        <end position="115"/>
    </location>
</feature>
<dbReference type="KEGG" id="cne:CNN00640"/>
<evidence type="ECO:0000313" key="3">
    <source>
        <dbReference type="EMBL" id="AAW47216.1"/>
    </source>
</evidence>
<organism evidence="3 4">
    <name type="scientific">Cryptococcus deneoformans (strain JEC21 / ATCC MYA-565)</name>
    <name type="common">Cryptococcus neoformans var. neoformans serotype D</name>
    <dbReference type="NCBI Taxonomy" id="214684"/>
    <lineage>
        <taxon>Eukaryota</taxon>
        <taxon>Fungi</taxon>
        <taxon>Dikarya</taxon>
        <taxon>Basidiomycota</taxon>
        <taxon>Agaricomycotina</taxon>
        <taxon>Tremellomycetes</taxon>
        <taxon>Tremellales</taxon>
        <taxon>Cryptococcaceae</taxon>
        <taxon>Cryptococcus</taxon>
        <taxon>Cryptococcus neoformans species complex</taxon>
    </lineage>
</organism>
<dbReference type="OMA" id="GHGECSH"/>
<dbReference type="InParanoid" id="Q5K794"/>
<feature type="compositionally biased region" description="Basic and acidic residues" evidence="2">
    <location>
        <begin position="229"/>
        <end position="239"/>
    </location>
</feature>
<feature type="compositionally biased region" description="Acidic residues" evidence="2">
    <location>
        <begin position="276"/>
        <end position="287"/>
    </location>
</feature>
<dbReference type="RefSeq" id="XP_568733.1">
    <property type="nucleotide sequence ID" value="XM_568733.2"/>
</dbReference>
<evidence type="ECO:0000313" key="4">
    <source>
        <dbReference type="Proteomes" id="UP000002149"/>
    </source>
</evidence>
<feature type="compositionally biased region" description="Basic and acidic residues" evidence="2">
    <location>
        <begin position="163"/>
        <end position="181"/>
    </location>
</feature>
<proteinExistence type="predicted"/>
<accession>Q5K794</accession>
<feature type="compositionally biased region" description="Acidic residues" evidence="2">
    <location>
        <begin position="375"/>
        <end position="387"/>
    </location>
</feature>
<feature type="compositionally biased region" description="Low complexity" evidence="2">
    <location>
        <begin position="420"/>
        <end position="451"/>
    </location>
</feature>
<reference evidence="3 4" key="1">
    <citation type="journal article" date="2005" name="Science">
        <title>The genome of the basidiomycetous yeast and human pathogen Cryptococcus neoformans.</title>
        <authorList>
            <person name="Loftus B.J."/>
            <person name="Fung E."/>
            <person name="Roncaglia P."/>
            <person name="Rowley D."/>
            <person name="Amedeo P."/>
            <person name="Bruno D."/>
            <person name="Vamathevan J."/>
            <person name="Miranda M."/>
            <person name="Anderson I.J."/>
            <person name="Fraser J.A."/>
            <person name="Allen J.E."/>
            <person name="Bosdet I.E."/>
            <person name="Brent M.R."/>
            <person name="Chiu R."/>
            <person name="Doering T.L."/>
            <person name="Donlin M.J."/>
            <person name="D'Souza C.A."/>
            <person name="Fox D.S."/>
            <person name="Grinberg V."/>
            <person name="Fu J."/>
            <person name="Fukushima M."/>
            <person name="Haas B.J."/>
            <person name="Huang J.C."/>
            <person name="Janbon G."/>
            <person name="Jones S.J."/>
            <person name="Koo H.L."/>
            <person name="Krzywinski M.I."/>
            <person name="Kwon-Chung J.K."/>
            <person name="Lengeler K.B."/>
            <person name="Maiti R."/>
            <person name="Marra M.A."/>
            <person name="Marra R.E."/>
            <person name="Mathewson C.A."/>
            <person name="Mitchell T.G."/>
            <person name="Pertea M."/>
            <person name="Riggs F.R."/>
            <person name="Salzberg S.L."/>
            <person name="Schein J.E."/>
            <person name="Shvartsbeyn A."/>
            <person name="Shin H."/>
            <person name="Shumway M."/>
            <person name="Specht C.A."/>
            <person name="Suh B.B."/>
            <person name="Tenney A."/>
            <person name="Utterback T.R."/>
            <person name="Wickes B.L."/>
            <person name="Wortman J.R."/>
            <person name="Wye N.H."/>
            <person name="Kronstad J.W."/>
            <person name="Lodge J.K."/>
            <person name="Heitman J."/>
            <person name="Davis R.W."/>
            <person name="Fraser C.M."/>
            <person name="Hyman R.W."/>
        </authorList>
    </citation>
    <scope>NUCLEOTIDE SEQUENCE [LARGE SCALE GENOMIC DNA]</scope>
    <source>
        <strain evidence="4">JEC21 / ATCC MYA-565</strain>
    </source>
</reference>
<feature type="region of interest" description="Disordered" evidence="2">
    <location>
        <begin position="314"/>
        <end position="494"/>
    </location>
</feature>
<dbReference type="HOGENOM" id="CLU_461514_0_0_1"/>
<feature type="compositionally biased region" description="Polar residues" evidence="2">
    <location>
        <begin position="147"/>
        <end position="158"/>
    </location>
</feature>
<feature type="compositionally biased region" description="Low complexity" evidence="2">
    <location>
        <begin position="336"/>
        <end position="348"/>
    </location>
</feature>
<dbReference type="GeneID" id="3255345"/>
<dbReference type="Proteomes" id="UP000002149">
    <property type="component" value="Chromosome 14"/>
</dbReference>
<feature type="compositionally biased region" description="Pro residues" evidence="2">
    <location>
        <begin position="460"/>
        <end position="470"/>
    </location>
</feature>
<evidence type="ECO:0000256" key="2">
    <source>
        <dbReference type="SAM" id="MobiDB-lite"/>
    </source>
</evidence>
<protein>
    <submittedName>
        <fullName evidence="3">Uncharacterized protein</fullName>
    </submittedName>
</protein>
<feature type="compositionally biased region" description="Polar residues" evidence="2">
    <location>
        <begin position="182"/>
        <end position="192"/>
    </location>
</feature>
<evidence type="ECO:0000256" key="1">
    <source>
        <dbReference type="SAM" id="Coils"/>
    </source>
</evidence>